<sequence length="398" mass="43983">MVSRTEVAGVFLVHRRAFFRRRFQLDRGKPWRSESSTPCMNVSSFQRARACGSTCCESRRLCAQARQRRGKSYEIFSMALFCRPVFVRMVDVAPDVGFRRSWCRRKACATYFLKGSFSDRDSGLTGGALDDPEVARRGGQFNPVFGLINSPVKPRSNLVKALRTLGNTWSNFGKCVPELLLGVIPTWWALVGLGRLGLGCLILRVDTRENPGGKNGVMTPTKLFRRLDWEHSISKGWTTNPSNDLGMSSACKSPSGLVERYQKTLAMLGVSPVNPQMVWRNGIKILAMPRSSACKSPSGLVKCYKKTLAMLGVSPVNPQMVWRNGIKILATSRSSACKSLSGPVERYQKTLAMLGVSLVNPQMVWQNGIKILTTTKSSAGESSNGAEERQYNLAVPSI</sequence>
<organism evidence="1">
    <name type="scientific">Fagus sylvatica</name>
    <name type="common">Beechnut</name>
    <dbReference type="NCBI Taxonomy" id="28930"/>
    <lineage>
        <taxon>Eukaryota</taxon>
        <taxon>Viridiplantae</taxon>
        <taxon>Streptophyta</taxon>
        <taxon>Embryophyta</taxon>
        <taxon>Tracheophyta</taxon>
        <taxon>Spermatophyta</taxon>
        <taxon>Magnoliopsida</taxon>
        <taxon>eudicotyledons</taxon>
        <taxon>Gunneridae</taxon>
        <taxon>Pentapetalae</taxon>
        <taxon>rosids</taxon>
        <taxon>fabids</taxon>
        <taxon>Fagales</taxon>
        <taxon>Fagaceae</taxon>
        <taxon>Fagus</taxon>
    </lineage>
</organism>
<protein>
    <submittedName>
        <fullName evidence="1">Uncharacterized protein</fullName>
    </submittedName>
</protein>
<proteinExistence type="predicted"/>
<dbReference type="AlphaFoldDB" id="A0A2N9G3M2"/>
<accession>A0A2N9G3M2</accession>
<evidence type="ECO:0000313" key="1">
    <source>
        <dbReference type="EMBL" id="SPC93940.1"/>
    </source>
</evidence>
<reference evidence="1" key="1">
    <citation type="submission" date="2018-02" db="EMBL/GenBank/DDBJ databases">
        <authorList>
            <person name="Cohen D.B."/>
            <person name="Kent A.D."/>
        </authorList>
    </citation>
    <scope>NUCLEOTIDE SEQUENCE</scope>
</reference>
<dbReference type="EMBL" id="OIVN01001438">
    <property type="protein sequence ID" value="SPC93940.1"/>
    <property type="molecule type" value="Genomic_DNA"/>
</dbReference>
<gene>
    <name evidence="1" type="ORF">FSB_LOCUS21822</name>
</gene>
<name>A0A2N9G3M2_FAGSY</name>